<dbReference type="GO" id="GO:0008757">
    <property type="term" value="F:S-adenosylmethionine-dependent methyltransferase activity"/>
    <property type="evidence" value="ECO:0007669"/>
    <property type="project" value="InterPro"/>
</dbReference>
<dbReference type="CDD" id="cd02440">
    <property type="entry name" value="AdoMet_MTases"/>
    <property type="match status" value="1"/>
</dbReference>
<evidence type="ECO:0000313" key="2">
    <source>
        <dbReference type="EMBL" id="SMC04828.1"/>
    </source>
</evidence>
<keyword evidence="2" id="KW-0489">Methyltransferase</keyword>
<dbReference type="STRING" id="28034.BFX07_02010"/>
<evidence type="ECO:0000313" key="3">
    <source>
        <dbReference type="Proteomes" id="UP000192660"/>
    </source>
</evidence>
<gene>
    <name evidence="2" type="ORF">SAMN00768000_1869</name>
</gene>
<reference evidence="3" key="1">
    <citation type="submission" date="2017-04" db="EMBL/GenBank/DDBJ databases">
        <authorList>
            <person name="Varghese N."/>
            <person name="Submissions S."/>
        </authorList>
    </citation>
    <scope>NUCLEOTIDE SEQUENCE [LARGE SCALE GENOMIC DNA]</scope>
    <source>
        <strain evidence="3">DSM 9293</strain>
    </source>
</reference>
<organism evidence="2 3">
    <name type="scientific">Sulfobacillus thermosulfidooxidans (strain DSM 9293 / VKM B-1269 / AT-1)</name>
    <dbReference type="NCBI Taxonomy" id="929705"/>
    <lineage>
        <taxon>Bacteria</taxon>
        <taxon>Bacillati</taxon>
        <taxon>Bacillota</taxon>
        <taxon>Clostridia</taxon>
        <taxon>Eubacteriales</taxon>
        <taxon>Clostridiales Family XVII. Incertae Sedis</taxon>
        <taxon>Sulfobacillus</taxon>
    </lineage>
</organism>
<dbReference type="InterPro" id="IPR029063">
    <property type="entry name" value="SAM-dependent_MTases_sf"/>
</dbReference>
<keyword evidence="2" id="KW-0808">Transferase</keyword>
<accession>A0A1W1WEV3</accession>
<proteinExistence type="predicted"/>
<dbReference type="Pfam" id="PF08241">
    <property type="entry name" value="Methyltransf_11"/>
    <property type="match status" value="1"/>
</dbReference>
<keyword evidence="3" id="KW-1185">Reference proteome</keyword>
<sequence length="277" mass="31220">MSHQFSDPAFLREAYGTEEGLAIRIEAQKRYNLQPRNIFDLMTEHAMTLVCPQSILDIGAGTGAWYPWIRNYAGTFCQYEAVDQAPAMVTYLETKLKSDPFSKVSTAGVATLSYAPESFDWVGMHFMLYHVPNIAGALKTAWQLLRPGGLLLTATNGAKSYPEMIRYHETAVKTLSLPYTPDIRGDRFSLRNGADFFPRPPQKVEMVGGLRFPTLAAYLAYYGSGFCWSGVPVQYHRPEIRSQLLEIMAELVRVHFENDGCLTLSQTSGYFWIQKDS</sequence>
<evidence type="ECO:0000259" key="1">
    <source>
        <dbReference type="Pfam" id="PF08241"/>
    </source>
</evidence>
<dbReference type="Proteomes" id="UP000192660">
    <property type="component" value="Unassembled WGS sequence"/>
</dbReference>
<dbReference type="Gene3D" id="3.40.50.150">
    <property type="entry name" value="Vaccinia Virus protein VP39"/>
    <property type="match status" value="1"/>
</dbReference>
<dbReference type="EMBL" id="FWWY01000001">
    <property type="protein sequence ID" value="SMC04828.1"/>
    <property type="molecule type" value="Genomic_DNA"/>
</dbReference>
<protein>
    <submittedName>
        <fullName evidence="2">Methyltransferase domain-containing protein</fullName>
    </submittedName>
</protein>
<name>A0A1W1WEV3_SULTA</name>
<dbReference type="GO" id="GO:0032259">
    <property type="term" value="P:methylation"/>
    <property type="evidence" value="ECO:0007669"/>
    <property type="project" value="UniProtKB-KW"/>
</dbReference>
<feature type="domain" description="Methyltransferase type 11" evidence="1">
    <location>
        <begin position="56"/>
        <end position="152"/>
    </location>
</feature>
<dbReference type="AlphaFoldDB" id="A0A1W1WEV3"/>
<dbReference type="PANTHER" id="PTHR43861">
    <property type="entry name" value="TRANS-ACONITATE 2-METHYLTRANSFERASE-RELATED"/>
    <property type="match status" value="1"/>
</dbReference>
<dbReference type="OrthoDB" id="9777497at2"/>
<dbReference type="InterPro" id="IPR013216">
    <property type="entry name" value="Methyltransf_11"/>
</dbReference>
<dbReference type="SUPFAM" id="SSF53335">
    <property type="entry name" value="S-adenosyl-L-methionine-dependent methyltransferases"/>
    <property type="match status" value="1"/>
</dbReference>
<dbReference type="RefSeq" id="WP_084661365.1">
    <property type="nucleotide sequence ID" value="NZ_FWWY01000001.1"/>
</dbReference>